<reference evidence="1" key="1">
    <citation type="journal article" date="2020" name="mSystems">
        <title>Genome- and Community-Level Interaction Insights into Carbon Utilization and Element Cycling Functions of Hydrothermarchaeota in Hydrothermal Sediment.</title>
        <authorList>
            <person name="Zhou Z."/>
            <person name="Liu Y."/>
            <person name="Xu W."/>
            <person name="Pan J."/>
            <person name="Luo Z.H."/>
            <person name="Li M."/>
        </authorList>
    </citation>
    <scope>NUCLEOTIDE SEQUENCE [LARGE SCALE GENOMIC DNA]</scope>
    <source>
        <strain evidence="1">SpSt-243</strain>
    </source>
</reference>
<gene>
    <name evidence="1" type="ORF">ENP70_02295</name>
</gene>
<comment type="caution">
    <text evidence="1">The sequence shown here is derived from an EMBL/GenBank/DDBJ whole genome shotgun (WGS) entry which is preliminary data.</text>
</comment>
<sequence length="100" mass="10440">MIGEWIAALFAAFVVDPVEADIRQRLEAMQAPVQVVAQVGTCLRTTGPMLVDRASGDLWWAATTAMSFATGMTSPAELLDAGNPACAPIAGYLISAEAEA</sequence>
<dbReference type="AlphaFoldDB" id="A0A7C1SVS4"/>
<name>A0A7C1SVS4_9HYPH</name>
<accession>A0A7C1SVS4</accession>
<dbReference type="EMBL" id="DSKI01000128">
    <property type="protein sequence ID" value="HEB42540.1"/>
    <property type="molecule type" value="Genomic_DNA"/>
</dbReference>
<organism evidence="1">
    <name type="scientific">Agrobacterium albertimagni</name>
    <dbReference type="NCBI Taxonomy" id="147266"/>
    <lineage>
        <taxon>Bacteria</taxon>
        <taxon>Pseudomonadati</taxon>
        <taxon>Pseudomonadota</taxon>
        <taxon>Alphaproteobacteria</taxon>
        <taxon>Hyphomicrobiales</taxon>
        <taxon>Rhizobiaceae</taxon>
        <taxon>Rhizobium/Agrobacterium group</taxon>
        <taxon>Agrobacterium</taxon>
    </lineage>
</organism>
<evidence type="ECO:0000313" key="1">
    <source>
        <dbReference type="EMBL" id="HEB42540.1"/>
    </source>
</evidence>
<protein>
    <submittedName>
        <fullName evidence="1">Uncharacterized protein</fullName>
    </submittedName>
</protein>
<proteinExistence type="predicted"/>